<evidence type="ECO:0000313" key="3">
    <source>
        <dbReference type="Proteomes" id="UP000185657"/>
    </source>
</evidence>
<evidence type="ECO:0000313" key="1">
    <source>
        <dbReference type="EMBL" id="AOW12677.1"/>
    </source>
</evidence>
<dbReference type="AlphaFoldDB" id="A0A162VV98"/>
<reference evidence="1 4" key="2">
    <citation type="submission" date="2016-10" db="EMBL/GenBank/DDBJ databases">
        <title>Hydorgenophaga sp. LPB0072 isolated from gastropod.</title>
        <authorList>
            <person name="Kim E."/>
            <person name="Yi H."/>
        </authorList>
    </citation>
    <scope>NUCLEOTIDE SEQUENCE [LARGE SCALE GENOMIC DNA]</scope>
    <source>
        <strain evidence="1 4">LPB0072</strain>
    </source>
</reference>
<dbReference type="OrthoDB" id="5177981at2"/>
<evidence type="ECO:0000313" key="2">
    <source>
        <dbReference type="EMBL" id="OAD40549.1"/>
    </source>
</evidence>
<dbReference type="EMBL" id="LVWD01000030">
    <property type="protein sequence ID" value="OAD40549.1"/>
    <property type="molecule type" value="Genomic_DNA"/>
</dbReference>
<dbReference type="RefSeq" id="WP_066093342.1">
    <property type="nucleotide sequence ID" value="NZ_CP017476.1"/>
</dbReference>
<dbReference type="EMBL" id="CP017476">
    <property type="protein sequence ID" value="AOW12677.1"/>
    <property type="molecule type" value="Genomic_DNA"/>
</dbReference>
<dbReference type="Proteomes" id="UP000185680">
    <property type="component" value="Chromosome"/>
</dbReference>
<evidence type="ECO:0000313" key="4">
    <source>
        <dbReference type="Proteomes" id="UP000185680"/>
    </source>
</evidence>
<keyword evidence="3" id="KW-1185">Reference proteome</keyword>
<name>A0A162VV98_9BURK</name>
<sequence>MSTKITNHYFKFGIHKYFRGSAHELELGHYGQKKDPIGAKAWLAPHDKIKPVHMKGRVKVNTRTRIDWNEVSSVELQTGGALTYYGINFNGAKSFSHAHAKSAKLELISLSIDEGPLIAMINADRPARNQMADEGKDARIVSEVWVVVEAELAEHFKTYGSSSAGVEIKAVKGDAQLTVSGGTRGSQSIVLSKGTTFAYRLHKVNDWNKGKTRVEGVEDDYKGMS</sequence>
<proteinExistence type="predicted"/>
<accession>A0A162VV98</accession>
<dbReference type="Proteomes" id="UP000185657">
    <property type="component" value="Unassembled WGS sequence"/>
</dbReference>
<dbReference type="KEGG" id="hyl:LPB072_07285"/>
<gene>
    <name evidence="1" type="ORF">LPB072_07285</name>
    <name evidence="2" type="ORF">LPB72_16770</name>
</gene>
<protein>
    <submittedName>
        <fullName evidence="1">Uncharacterized protein</fullName>
    </submittedName>
</protein>
<reference evidence="2 3" key="1">
    <citation type="submission" date="2016-02" db="EMBL/GenBank/DDBJ databases">
        <title>Draft genome sequence of Hydrogenophaga sp. LPB0072.</title>
        <authorList>
            <person name="Shin S.-K."/>
            <person name="Yi H."/>
        </authorList>
    </citation>
    <scope>NUCLEOTIDE SEQUENCE [LARGE SCALE GENOMIC DNA]</scope>
    <source>
        <strain evidence="2 3">LPB0072</strain>
    </source>
</reference>
<organism evidence="1 4">
    <name type="scientific">Hydrogenophaga crassostreae</name>
    <dbReference type="NCBI Taxonomy" id="1763535"/>
    <lineage>
        <taxon>Bacteria</taxon>
        <taxon>Pseudomonadati</taxon>
        <taxon>Pseudomonadota</taxon>
        <taxon>Betaproteobacteria</taxon>
        <taxon>Burkholderiales</taxon>
        <taxon>Comamonadaceae</taxon>
        <taxon>Hydrogenophaga</taxon>
    </lineage>
</organism>